<keyword evidence="3" id="KW-0812">Transmembrane</keyword>
<keyword evidence="5" id="KW-1185">Reference proteome</keyword>
<gene>
    <name evidence="4" type="ORF">JCM9140_66</name>
</gene>
<keyword evidence="3" id="KW-1133">Transmembrane helix</keyword>
<dbReference type="Proteomes" id="UP000018890">
    <property type="component" value="Unassembled WGS sequence"/>
</dbReference>
<feature type="transmembrane region" description="Helical" evidence="3">
    <location>
        <begin position="9"/>
        <end position="28"/>
    </location>
</feature>
<dbReference type="PANTHER" id="PTHR37313">
    <property type="entry name" value="UPF0749 PROTEIN RV1825"/>
    <property type="match status" value="1"/>
</dbReference>
<keyword evidence="3" id="KW-0472">Membrane</keyword>
<dbReference type="AlphaFoldDB" id="W4PWC3"/>
<dbReference type="PANTHER" id="PTHR37313:SF2">
    <property type="entry name" value="UPF0749 PROTEIN YLXX"/>
    <property type="match status" value="1"/>
</dbReference>
<evidence type="ECO:0000256" key="1">
    <source>
        <dbReference type="ARBA" id="ARBA00009108"/>
    </source>
</evidence>
<reference evidence="4" key="1">
    <citation type="journal article" date="2014" name="Genome Announc.">
        <title>Draft Genome Sequences of Three Alkaliphilic Bacillus Strains, Bacillus wakoensis JCM 9140T, Bacillus akibai JCM 9157T, and Bacillus hemicellulosilyticus JCM 9152T.</title>
        <authorList>
            <person name="Yuki M."/>
            <person name="Oshima K."/>
            <person name="Suda W."/>
            <person name="Oshida Y."/>
            <person name="Kitamura K."/>
            <person name="Iida T."/>
            <person name="Hattori M."/>
            <person name="Ohkuma M."/>
        </authorList>
    </citation>
    <scope>NUCLEOTIDE SEQUENCE [LARGE SCALE GENOMIC DNA]</scope>
    <source>
        <strain evidence="4">JCM 9140</strain>
    </source>
</reference>
<accession>W4PWC3</accession>
<dbReference type="InterPro" id="IPR010273">
    <property type="entry name" value="DUF881"/>
</dbReference>
<evidence type="ECO:0000313" key="5">
    <source>
        <dbReference type="Proteomes" id="UP000018890"/>
    </source>
</evidence>
<dbReference type="STRING" id="1236970.JCM9140_66"/>
<evidence type="ECO:0000256" key="3">
    <source>
        <dbReference type="SAM" id="Phobius"/>
    </source>
</evidence>
<proteinExistence type="inferred from homology"/>
<evidence type="ECO:0000256" key="2">
    <source>
        <dbReference type="SAM" id="Coils"/>
    </source>
</evidence>
<protein>
    <submittedName>
        <fullName evidence="4">YlxX protein</fullName>
    </submittedName>
</protein>
<dbReference type="EMBL" id="BAUT01000001">
    <property type="protein sequence ID" value="GAE24156.1"/>
    <property type="molecule type" value="Genomic_DNA"/>
</dbReference>
<feature type="coiled-coil region" evidence="2">
    <location>
        <begin position="42"/>
        <end position="83"/>
    </location>
</feature>
<comment type="caution">
    <text evidence="4">The sequence shown here is derived from an EMBL/GenBank/DDBJ whole genome shotgun (WGS) entry which is preliminary data.</text>
</comment>
<organism evidence="4 5">
    <name type="scientific">Halalkalibacter wakoensis JCM 9140</name>
    <dbReference type="NCBI Taxonomy" id="1236970"/>
    <lineage>
        <taxon>Bacteria</taxon>
        <taxon>Bacillati</taxon>
        <taxon>Bacillota</taxon>
        <taxon>Bacilli</taxon>
        <taxon>Bacillales</taxon>
        <taxon>Bacillaceae</taxon>
        <taxon>Halalkalibacter</taxon>
    </lineage>
</organism>
<keyword evidence="2" id="KW-0175">Coiled coil</keyword>
<evidence type="ECO:0000313" key="4">
    <source>
        <dbReference type="EMBL" id="GAE24156.1"/>
    </source>
</evidence>
<dbReference type="Pfam" id="PF05949">
    <property type="entry name" value="DUF881"/>
    <property type="match status" value="1"/>
</dbReference>
<comment type="similarity">
    <text evidence="1">Belongs to the UPF0749 family.</text>
</comment>
<dbReference type="Gene3D" id="3.30.70.1880">
    <property type="entry name" value="Protein of unknown function DUF881"/>
    <property type="match status" value="1"/>
</dbReference>
<name>W4PWC3_9BACI</name>
<sequence length="241" mass="27972">MGEEVMKNVTWIFTIVCFIIGLMLAIQFQSTQEPVIRDTRDIRELRREMLTEQERRQQLNNEIEKAQTLLLQYERSMDNREEDVTLVLSQQIDQLRNDAGLEPTHGEGIVITIDSLYNDQFVGQARRSPSSEVLRYLVNELNIYGAEEIAVGTERIITTSAFRDVNEITYLNNRRLPPLPLQVHVLTNKSESLHNHMVVSASVEYLEIRGFSVTIDQVEEVEIPGYDQTRRVRYMEEVKEG</sequence>